<accession>A0A8K0PDY5</accession>
<dbReference type="GO" id="GO:0005634">
    <property type="term" value="C:nucleus"/>
    <property type="evidence" value="ECO:0007669"/>
    <property type="project" value="TreeGrafter"/>
</dbReference>
<sequence length="220" mass="24733">MKNEIKATENYSLTTEIWTDSGNTVSYLGLTVHYLQNGSLKADILGISELRCNHTAEYLRNVIQAVVTDYGSNIKKAVKDHFGEEKHLSCFAHCIHLVATAGLSKVSDVQAIIGKVKTIVTFFKHPVVASDKLRQLQIDHGVAPNDVLKLKKDVPTIIMWVPYCYRILIHLLCFLDNDVLREFRTILSPLEQITRELSGLKYVTIILVIPLLNCLQTCLA</sequence>
<dbReference type="InterPro" id="IPR012337">
    <property type="entry name" value="RNaseH-like_sf"/>
</dbReference>
<dbReference type="PANTHER" id="PTHR46169:SF29">
    <property type="entry name" value="DNA REPLICATION-RELATED ELEMENT FACTOR, ISOFORM A"/>
    <property type="match status" value="1"/>
</dbReference>
<evidence type="ECO:0000313" key="1">
    <source>
        <dbReference type="EMBL" id="KAG8239779.1"/>
    </source>
</evidence>
<dbReference type="OrthoDB" id="2438421at2759"/>
<gene>
    <name evidence="1" type="ORF">J437_LFUL019429</name>
</gene>
<dbReference type="Proteomes" id="UP000792457">
    <property type="component" value="Unassembled WGS sequence"/>
</dbReference>
<protein>
    <submittedName>
        <fullName evidence="1">Uncharacterized protein</fullName>
    </submittedName>
</protein>
<organism evidence="1 2">
    <name type="scientific">Ladona fulva</name>
    <name type="common">Scarce chaser dragonfly</name>
    <name type="synonym">Libellula fulva</name>
    <dbReference type="NCBI Taxonomy" id="123851"/>
    <lineage>
        <taxon>Eukaryota</taxon>
        <taxon>Metazoa</taxon>
        <taxon>Ecdysozoa</taxon>
        <taxon>Arthropoda</taxon>
        <taxon>Hexapoda</taxon>
        <taxon>Insecta</taxon>
        <taxon>Pterygota</taxon>
        <taxon>Palaeoptera</taxon>
        <taxon>Odonata</taxon>
        <taxon>Epiprocta</taxon>
        <taxon>Anisoptera</taxon>
        <taxon>Libelluloidea</taxon>
        <taxon>Libellulidae</taxon>
        <taxon>Ladona</taxon>
    </lineage>
</organism>
<dbReference type="GO" id="GO:0006357">
    <property type="term" value="P:regulation of transcription by RNA polymerase II"/>
    <property type="evidence" value="ECO:0007669"/>
    <property type="project" value="TreeGrafter"/>
</dbReference>
<dbReference type="AlphaFoldDB" id="A0A8K0PDY5"/>
<reference evidence="1" key="1">
    <citation type="submission" date="2013-04" db="EMBL/GenBank/DDBJ databases">
        <authorList>
            <person name="Qu J."/>
            <person name="Murali S.C."/>
            <person name="Bandaranaike D."/>
            <person name="Bellair M."/>
            <person name="Blankenburg K."/>
            <person name="Chao H."/>
            <person name="Dinh H."/>
            <person name="Doddapaneni H."/>
            <person name="Downs B."/>
            <person name="Dugan-Rocha S."/>
            <person name="Elkadiri S."/>
            <person name="Gnanaolivu R.D."/>
            <person name="Hernandez B."/>
            <person name="Javaid M."/>
            <person name="Jayaseelan J.C."/>
            <person name="Lee S."/>
            <person name="Li M."/>
            <person name="Ming W."/>
            <person name="Munidasa M."/>
            <person name="Muniz J."/>
            <person name="Nguyen L."/>
            <person name="Ongeri F."/>
            <person name="Osuji N."/>
            <person name="Pu L.-L."/>
            <person name="Puazo M."/>
            <person name="Qu C."/>
            <person name="Quiroz J."/>
            <person name="Raj R."/>
            <person name="Weissenberger G."/>
            <person name="Xin Y."/>
            <person name="Zou X."/>
            <person name="Han Y."/>
            <person name="Richards S."/>
            <person name="Worley K."/>
            <person name="Muzny D."/>
            <person name="Gibbs R."/>
        </authorList>
    </citation>
    <scope>NUCLEOTIDE SEQUENCE</scope>
    <source>
        <strain evidence="1">Sampled in the wild</strain>
    </source>
</reference>
<reference evidence="1" key="2">
    <citation type="submission" date="2017-10" db="EMBL/GenBank/DDBJ databases">
        <title>Ladona fulva Genome sequencing and assembly.</title>
        <authorList>
            <person name="Murali S."/>
            <person name="Richards S."/>
            <person name="Bandaranaike D."/>
            <person name="Bellair M."/>
            <person name="Blankenburg K."/>
            <person name="Chao H."/>
            <person name="Dinh H."/>
            <person name="Doddapaneni H."/>
            <person name="Dugan-Rocha S."/>
            <person name="Elkadiri S."/>
            <person name="Gnanaolivu R."/>
            <person name="Hernandez B."/>
            <person name="Skinner E."/>
            <person name="Javaid M."/>
            <person name="Lee S."/>
            <person name="Li M."/>
            <person name="Ming W."/>
            <person name="Munidasa M."/>
            <person name="Muniz J."/>
            <person name="Nguyen L."/>
            <person name="Hughes D."/>
            <person name="Osuji N."/>
            <person name="Pu L.-L."/>
            <person name="Puazo M."/>
            <person name="Qu C."/>
            <person name="Quiroz J."/>
            <person name="Raj R."/>
            <person name="Weissenberger G."/>
            <person name="Xin Y."/>
            <person name="Zou X."/>
            <person name="Han Y."/>
            <person name="Worley K."/>
            <person name="Muzny D."/>
            <person name="Gibbs R."/>
        </authorList>
    </citation>
    <scope>NUCLEOTIDE SEQUENCE</scope>
    <source>
        <strain evidence="1">Sampled in the wild</strain>
    </source>
</reference>
<evidence type="ECO:0000313" key="2">
    <source>
        <dbReference type="Proteomes" id="UP000792457"/>
    </source>
</evidence>
<proteinExistence type="predicted"/>
<keyword evidence="2" id="KW-1185">Reference proteome</keyword>
<comment type="caution">
    <text evidence="1">The sequence shown here is derived from an EMBL/GenBank/DDBJ whole genome shotgun (WGS) entry which is preliminary data.</text>
</comment>
<dbReference type="SUPFAM" id="SSF53098">
    <property type="entry name" value="Ribonuclease H-like"/>
    <property type="match status" value="1"/>
</dbReference>
<name>A0A8K0PDY5_LADFU</name>
<dbReference type="EMBL" id="KZ309958">
    <property type="protein sequence ID" value="KAG8239779.1"/>
    <property type="molecule type" value="Genomic_DNA"/>
</dbReference>
<dbReference type="PANTHER" id="PTHR46169">
    <property type="entry name" value="DNA REPLICATION-RELATED ELEMENT FACTOR, ISOFORM A"/>
    <property type="match status" value="1"/>
</dbReference>
<dbReference type="InterPro" id="IPR052717">
    <property type="entry name" value="Vacuolar_transposase_reg"/>
</dbReference>
<feature type="non-terminal residue" evidence="1">
    <location>
        <position position="1"/>
    </location>
</feature>